<feature type="non-terminal residue" evidence="1">
    <location>
        <position position="457"/>
    </location>
</feature>
<dbReference type="RefSeq" id="WP_163287341.1">
    <property type="nucleotide sequence ID" value="NZ_JAAGVY010000120.1"/>
</dbReference>
<reference evidence="1 2" key="1">
    <citation type="submission" date="2020-02" db="EMBL/GenBank/DDBJ databases">
        <title>Out from the shadows clarifying the taxonomy of the family Cryomorphaceae and related taxa by utilizing the GTDB taxonomic framework.</title>
        <authorList>
            <person name="Bowman J.P."/>
        </authorList>
    </citation>
    <scope>NUCLEOTIDE SEQUENCE [LARGE SCALE GENOMIC DNA]</scope>
    <source>
        <strain evidence="1 2">QSSC 1-22</strain>
    </source>
</reference>
<comment type="caution">
    <text evidence="1">The sequence shown here is derived from an EMBL/GenBank/DDBJ whole genome shotgun (WGS) entry which is preliminary data.</text>
</comment>
<keyword evidence="2" id="KW-1185">Reference proteome</keyword>
<dbReference type="AlphaFoldDB" id="A0A7K3WYZ3"/>
<protein>
    <submittedName>
        <fullName evidence="1">Uncharacterized protein</fullName>
    </submittedName>
</protein>
<dbReference type="Proteomes" id="UP000486602">
    <property type="component" value="Unassembled WGS sequence"/>
</dbReference>
<evidence type="ECO:0000313" key="1">
    <source>
        <dbReference type="EMBL" id="NEN25905.1"/>
    </source>
</evidence>
<dbReference type="Gene3D" id="2.60.120.380">
    <property type="match status" value="2"/>
</dbReference>
<evidence type="ECO:0000313" key="2">
    <source>
        <dbReference type="Proteomes" id="UP000486602"/>
    </source>
</evidence>
<name>A0A7K3WYZ3_9FLAO</name>
<feature type="non-terminal residue" evidence="1">
    <location>
        <position position="1"/>
    </location>
</feature>
<gene>
    <name evidence="1" type="ORF">G3O08_20650</name>
</gene>
<organism evidence="1 2">
    <name type="scientific">Cryomorpha ignava</name>
    <dbReference type="NCBI Taxonomy" id="101383"/>
    <lineage>
        <taxon>Bacteria</taxon>
        <taxon>Pseudomonadati</taxon>
        <taxon>Bacteroidota</taxon>
        <taxon>Flavobacteriia</taxon>
        <taxon>Flavobacteriales</taxon>
        <taxon>Cryomorphaceae</taxon>
        <taxon>Cryomorpha</taxon>
    </lineage>
</organism>
<accession>A0A7K3WYZ3</accession>
<dbReference type="EMBL" id="JAAGVY010000120">
    <property type="protein sequence ID" value="NEN25905.1"/>
    <property type="molecule type" value="Genomic_DNA"/>
</dbReference>
<proteinExistence type="predicted"/>
<sequence length="457" mass="47574">IVGPIDGNTDAEVSIVGENDQSCFTSGEFAPATFCPPSNDEACNATPIFCGDTIVQNYQGATLSETCGGGSGVADVWFIFTADGTQTYTIADVGPGFFDAVVGLYQGDDCGNLVSVAPCADSPESYSVTAAGTYYFYIRPWSIFTTNLTGNVSLTCTPFDCPGVGNIGDACDDGDAGTVNDEISADCECVGTPQVANDEACTAISLACGDSLSGLSFDGSTQSFDDACFGSGTGDVWFSFVADGLQVYEISETSSSNVVVDLWIGDECGDLTNVLSCSDNPETLTVGTAGTYYFRVRPFSTATTLAVELNCIDFAANDEACSATALACGDTLSGLSFAGATQSFDDECTGSGTADVWMSFVSDGTQTYEIAEISSSNVVIDLWSGDDCGNLTAVTDCENFPETIEVIDAGTYYFRIRPFSTATTYAVTLICTDFDCPDLSNNIGNACDDGDSNTVND</sequence>